<keyword evidence="5 7" id="KW-1133">Transmembrane helix</keyword>
<accession>A0ABP9RYD7</accession>
<dbReference type="Pfam" id="PF07690">
    <property type="entry name" value="MFS_1"/>
    <property type="match status" value="1"/>
</dbReference>
<dbReference type="CDD" id="cd06173">
    <property type="entry name" value="MFS_MefA_like"/>
    <property type="match status" value="1"/>
</dbReference>
<sequence>MRSRGFRRLLDARLASQLGDGAFQAALAGSLLFNPQQATGALSVAGGFAVLLLPYSIVGPYVGVVLDRWSRRTVIFTANLIRALLVLPAALLIWFGRESAPYILLALLIIGINRLFLAGLSAAMPHVVPERRLVTANALATTLGTLIYSLGLGAAAFILQVTLHKGFHGYAVLAVTGALGYAGSALLVRFAFERDELGPEDTTGQQSVVQAAIEVARGTVAGLRHLASRRNAAYAMLAQSLHRGIYGVLTLATLLLYRHYFYGANSDKALTGLAQIVVAGGFGSLVAAFITPRVVRLIGGPRWIAGLFGGAGILVLLGLPFQPVLLVIATFGVNITSQGTKIVVDTAIQRECDDDYRGRVFSVNDTAFNLFFVIGLFIAALALPADGHSVLAVVLVSTCYLALAGWYVLAADRAARLAIASR</sequence>
<feature type="transmembrane region" description="Helical" evidence="7">
    <location>
        <begin position="269"/>
        <end position="291"/>
    </location>
</feature>
<dbReference type="InterPro" id="IPR036259">
    <property type="entry name" value="MFS_trans_sf"/>
</dbReference>
<dbReference type="PANTHER" id="PTHR43266:SF2">
    <property type="entry name" value="MAJOR FACILITATOR SUPERFAMILY (MFS) PROFILE DOMAIN-CONTAINING PROTEIN"/>
    <property type="match status" value="1"/>
</dbReference>
<feature type="transmembrane region" description="Helical" evidence="7">
    <location>
        <begin position="232"/>
        <end position="257"/>
    </location>
</feature>
<dbReference type="Proteomes" id="UP001501570">
    <property type="component" value="Unassembled WGS sequence"/>
</dbReference>
<feature type="transmembrane region" description="Helical" evidence="7">
    <location>
        <begin position="171"/>
        <end position="192"/>
    </location>
</feature>
<feature type="transmembrane region" description="Helical" evidence="7">
    <location>
        <begin position="102"/>
        <end position="124"/>
    </location>
</feature>
<keyword evidence="4 7" id="KW-0812">Transmembrane</keyword>
<feature type="transmembrane region" description="Helical" evidence="7">
    <location>
        <begin position="303"/>
        <end position="331"/>
    </location>
</feature>
<keyword evidence="2" id="KW-0813">Transport</keyword>
<dbReference type="Gene3D" id="1.20.1250.20">
    <property type="entry name" value="MFS general substrate transporter like domains"/>
    <property type="match status" value="1"/>
</dbReference>
<feature type="transmembrane region" description="Helical" evidence="7">
    <location>
        <begin position="74"/>
        <end position="95"/>
    </location>
</feature>
<feature type="transmembrane region" description="Helical" evidence="7">
    <location>
        <begin position="366"/>
        <end position="383"/>
    </location>
</feature>
<dbReference type="EMBL" id="BAABJQ010000012">
    <property type="protein sequence ID" value="GAA5189119.1"/>
    <property type="molecule type" value="Genomic_DNA"/>
</dbReference>
<gene>
    <name evidence="8" type="ORF">GCM10023322_41310</name>
</gene>
<evidence type="ECO:0000256" key="4">
    <source>
        <dbReference type="ARBA" id="ARBA00022692"/>
    </source>
</evidence>
<proteinExistence type="predicted"/>
<dbReference type="InterPro" id="IPR011701">
    <property type="entry name" value="MFS"/>
</dbReference>
<comment type="subcellular location">
    <subcellularLocation>
        <location evidence="1">Cell membrane</location>
        <topology evidence="1">Multi-pass membrane protein</topology>
    </subcellularLocation>
</comment>
<feature type="transmembrane region" description="Helical" evidence="7">
    <location>
        <begin position="41"/>
        <end position="62"/>
    </location>
</feature>
<evidence type="ECO:0000256" key="3">
    <source>
        <dbReference type="ARBA" id="ARBA00022475"/>
    </source>
</evidence>
<feature type="transmembrane region" description="Helical" evidence="7">
    <location>
        <begin position="389"/>
        <end position="409"/>
    </location>
</feature>
<comment type="caution">
    <text evidence="8">The sequence shown here is derived from an EMBL/GenBank/DDBJ whole genome shotgun (WGS) entry which is preliminary data.</text>
</comment>
<evidence type="ECO:0000256" key="2">
    <source>
        <dbReference type="ARBA" id="ARBA00022448"/>
    </source>
</evidence>
<evidence type="ECO:0000256" key="1">
    <source>
        <dbReference type="ARBA" id="ARBA00004651"/>
    </source>
</evidence>
<protein>
    <submittedName>
        <fullName evidence="8">MFS transporter</fullName>
    </submittedName>
</protein>
<feature type="transmembrane region" description="Helical" evidence="7">
    <location>
        <begin position="136"/>
        <end position="159"/>
    </location>
</feature>
<evidence type="ECO:0000256" key="5">
    <source>
        <dbReference type="ARBA" id="ARBA00022989"/>
    </source>
</evidence>
<dbReference type="PANTHER" id="PTHR43266">
    <property type="entry name" value="MACROLIDE-EFFLUX PROTEIN"/>
    <property type="match status" value="1"/>
</dbReference>
<organism evidence="8 9">
    <name type="scientific">Rugosimonospora acidiphila</name>
    <dbReference type="NCBI Taxonomy" id="556531"/>
    <lineage>
        <taxon>Bacteria</taxon>
        <taxon>Bacillati</taxon>
        <taxon>Actinomycetota</taxon>
        <taxon>Actinomycetes</taxon>
        <taxon>Micromonosporales</taxon>
        <taxon>Micromonosporaceae</taxon>
        <taxon>Rugosimonospora</taxon>
    </lineage>
</organism>
<reference evidence="9" key="1">
    <citation type="journal article" date="2019" name="Int. J. Syst. Evol. Microbiol.">
        <title>The Global Catalogue of Microorganisms (GCM) 10K type strain sequencing project: providing services to taxonomists for standard genome sequencing and annotation.</title>
        <authorList>
            <consortium name="The Broad Institute Genomics Platform"/>
            <consortium name="The Broad Institute Genome Sequencing Center for Infectious Disease"/>
            <person name="Wu L."/>
            <person name="Ma J."/>
        </authorList>
    </citation>
    <scope>NUCLEOTIDE SEQUENCE [LARGE SCALE GENOMIC DNA]</scope>
    <source>
        <strain evidence="9">JCM 18304</strain>
    </source>
</reference>
<keyword evidence="6 7" id="KW-0472">Membrane</keyword>
<name>A0ABP9RYD7_9ACTN</name>
<evidence type="ECO:0000256" key="7">
    <source>
        <dbReference type="SAM" id="Phobius"/>
    </source>
</evidence>
<dbReference type="RefSeq" id="WP_345631833.1">
    <property type="nucleotide sequence ID" value="NZ_BAABJQ010000012.1"/>
</dbReference>
<evidence type="ECO:0000313" key="8">
    <source>
        <dbReference type="EMBL" id="GAA5189119.1"/>
    </source>
</evidence>
<evidence type="ECO:0000313" key="9">
    <source>
        <dbReference type="Proteomes" id="UP001501570"/>
    </source>
</evidence>
<keyword evidence="9" id="KW-1185">Reference proteome</keyword>
<evidence type="ECO:0000256" key="6">
    <source>
        <dbReference type="ARBA" id="ARBA00023136"/>
    </source>
</evidence>
<keyword evidence="3" id="KW-1003">Cell membrane</keyword>
<dbReference type="SUPFAM" id="SSF103473">
    <property type="entry name" value="MFS general substrate transporter"/>
    <property type="match status" value="1"/>
</dbReference>